<dbReference type="AlphaFoldDB" id="A0AAE2EHM9"/>
<dbReference type="OMA" id="MQFINDD"/>
<proteinExistence type="predicted"/>
<dbReference type="EMBL" id="LAEW01000001">
    <property type="protein sequence ID" value="KJQ45575.1"/>
    <property type="molecule type" value="Genomic_DNA"/>
</dbReference>
<gene>
    <name evidence="1" type="ORF">TS59_0366</name>
</gene>
<reference evidence="1 2" key="1">
    <citation type="submission" date="2015-02" db="EMBL/GenBank/DDBJ databases">
        <title>Mycoplasma mycoides subsp. mycoides strain:B237 Genome sequencing.</title>
        <authorList>
            <person name="Fischer A."/>
            <person name="Santana-Cruz I."/>
            <person name="Schieck E."/>
            <person name="Gourle H."/>
            <person name="Lambert M."/>
            <person name="Nadendla S."/>
            <person name="Miller R.A."/>
            <person name="Weber J."/>
            <person name="Bongcam-Rudloff E."/>
            <person name="Vashee S."/>
            <person name="Frey J."/>
            <person name="Jores J."/>
        </authorList>
    </citation>
    <scope>NUCLEOTIDE SEQUENCE [LARGE SCALE GENOMIC DNA]</scope>
    <source>
        <strain evidence="1 2">B237</strain>
    </source>
</reference>
<protein>
    <submittedName>
        <fullName evidence="1">Uncharacterized protein</fullName>
    </submittedName>
</protein>
<name>A0AAE2EHM9_MYCMY</name>
<comment type="caution">
    <text evidence="1">The sequence shown here is derived from an EMBL/GenBank/DDBJ whole genome shotgun (WGS) entry which is preliminary data.</text>
</comment>
<dbReference type="KEGG" id="mmyi:mycmycITA_00358"/>
<evidence type="ECO:0000313" key="2">
    <source>
        <dbReference type="Proteomes" id="UP000033624"/>
    </source>
</evidence>
<sequence>MFKYHGNFLKILVDELYLISQQSGKKISEFSKKAVEQWLKKPNISTFRKWINQIESKTTPKFVVADLKKIIQSDFYEIIVIRLQKLLSLFNDFSFWYKTFDKKNPNFCDEYGVDLNIRETFLYLTRTYLTNSLKTLIDLNPSTKLEYMRYDLVELIKIALESDTNEIFIEYLYEIDEVLSECIDEIDDDDFWYIKNQLDLANEFIKFIIIFQTYLYYAILIFELLEFDQLLNIGIFDFANKVYVAKRMQQIDWDKNFWWLYDGKKSRVLDPTFTFYLTIFLRFPV</sequence>
<accession>A0AAE2EHM9</accession>
<evidence type="ECO:0000313" key="1">
    <source>
        <dbReference type="EMBL" id="KJQ45575.1"/>
    </source>
</evidence>
<dbReference type="RefSeq" id="WP_011166527.1">
    <property type="nucleotide sequence ID" value="NZ_CP010267.1"/>
</dbReference>
<organism evidence="1 2">
    <name type="scientific">Mycoplasma mycoides subsp. mycoides</name>
    <dbReference type="NCBI Taxonomy" id="2103"/>
    <lineage>
        <taxon>Bacteria</taxon>
        <taxon>Bacillati</taxon>
        <taxon>Mycoplasmatota</taxon>
        <taxon>Mollicutes</taxon>
        <taxon>Mycoplasmataceae</taxon>
        <taxon>Mycoplasma</taxon>
    </lineage>
</organism>
<dbReference type="Proteomes" id="UP000033624">
    <property type="component" value="Unassembled WGS sequence"/>
</dbReference>